<dbReference type="Proteomes" id="UP000310532">
    <property type="component" value="Unassembled WGS sequence"/>
</dbReference>
<dbReference type="InterPro" id="IPR007345">
    <property type="entry name" value="Polysacch_pyruvyl_Trfase"/>
</dbReference>
<dbReference type="GO" id="GO:0016740">
    <property type="term" value="F:transferase activity"/>
    <property type="evidence" value="ECO:0007669"/>
    <property type="project" value="UniProtKB-KW"/>
</dbReference>
<evidence type="ECO:0000313" key="2">
    <source>
        <dbReference type="EMBL" id="TGY01720.1"/>
    </source>
</evidence>
<dbReference type="RefSeq" id="WP_136010937.1">
    <property type="nucleotide sequence ID" value="NZ_SRYZ01000041.1"/>
</dbReference>
<sequence>MTKPKVGILSMQRVINYGSFLQAYALRELLRKNGAGNISFIDIIPGRPLVCGEQTKAVWRRYIEKIILLVKEGNIISGLKDFYFNRKLDWSIRKSWPILELDKPKDTTFDSVVIGSDEVFNCCQESLWGYSTQLFGDKSKIQSKRVFSYAGSFGYTTLKDLHKYSVAEEIAYNLNNLKAISVRDENSKNIILKLTGKKALLHLDPVLIYGYKKEIGSMAERPIRGKYMIVYTYQGRLKDLDEISVIKCYAARHNYKLVSIMCRYNWCDTAILPSNPIDVLRFFKFAECIVTDTFHGTIFSIITHSRFATFVRPSNINKLHFLLISLGLEKHEVNRADALYSILDIEDNFEKIEGILNGYREETISYLRNNISE</sequence>
<dbReference type="Pfam" id="PF04230">
    <property type="entry name" value="PS_pyruv_trans"/>
    <property type="match status" value="1"/>
</dbReference>
<dbReference type="EMBL" id="SRYZ01000041">
    <property type="protein sequence ID" value="TGY01720.1"/>
    <property type="molecule type" value="Genomic_DNA"/>
</dbReference>
<accession>A0A4V3RAP5</accession>
<proteinExistence type="predicted"/>
<dbReference type="AlphaFoldDB" id="A0A4V3RAP5"/>
<keyword evidence="2" id="KW-0808">Transferase</keyword>
<comment type="caution">
    <text evidence="2">The sequence shown here is derived from an EMBL/GenBank/DDBJ whole genome shotgun (WGS) entry which is preliminary data.</text>
</comment>
<gene>
    <name evidence="2" type="ORF">E5355_14695</name>
</gene>
<evidence type="ECO:0000259" key="1">
    <source>
        <dbReference type="Pfam" id="PF04230"/>
    </source>
</evidence>
<feature type="domain" description="Polysaccharide pyruvyl transferase" evidence="1">
    <location>
        <begin position="16"/>
        <end position="304"/>
    </location>
</feature>
<organism evidence="2 3">
    <name type="scientific">Bacteroides muris</name>
    <name type="common">ex Afrizal et al. 2022</name>
    <dbReference type="NCBI Taxonomy" id="2516960"/>
    <lineage>
        <taxon>Bacteria</taxon>
        <taxon>Pseudomonadati</taxon>
        <taxon>Bacteroidota</taxon>
        <taxon>Bacteroidia</taxon>
        <taxon>Bacteroidales</taxon>
        <taxon>Bacteroidaceae</taxon>
        <taxon>Bacteroides</taxon>
    </lineage>
</organism>
<protein>
    <submittedName>
        <fullName evidence="2">Polysaccharide pyruvyl transferase family protein</fullName>
    </submittedName>
</protein>
<name>A0A4V3RAP5_9BACE</name>
<keyword evidence="3" id="KW-1185">Reference proteome</keyword>
<evidence type="ECO:0000313" key="3">
    <source>
        <dbReference type="Proteomes" id="UP000310532"/>
    </source>
</evidence>
<reference evidence="2 3" key="1">
    <citation type="submission" date="2019-04" db="EMBL/GenBank/DDBJ databases">
        <title>Microbes associate with the intestines of laboratory mice.</title>
        <authorList>
            <person name="Navarre W."/>
            <person name="Wong E."/>
            <person name="Huang K."/>
            <person name="Tropini C."/>
            <person name="Ng K."/>
            <person name="Yu B."/>
        </authorList>
    </citation>
    <scope>NUCLEOTIDE SEQUENCE [LARGE SCALE GENOMIC DNA]</scope>
    <source>
        <strain evidence="2 3">NM69_E16B</strain>
    </source>
</reference>